<reference evidence="2" key="1">
    <citation type="submission" date="2020-05" db="UniProtKB">
        <authorList>
            <consortium name="EnsemblMetazoa"/>
        </authorList>
    </citation>
    <scope>IDENTIFICATION</scope>
    <source>
        <strain evidence="2">TTRI</strain>
    </source>
</reference>
<dbReference type="Gene3D" id="3.90.640.10">
    <property type="entry name" value="Actin, Chain A, domain 4"/>
    <property type="match status" value="1"/>
</dbReference>
<dbReference type="CDD" id="cd10206">
    <property type="entry name" value="ASKHA_NBD_Arp8-like"/>
    <property type="match status" value="1"/>
</dbReference>
<dbReference type="SUPFAM" id="SSF53067">
    <property type="entry name" value="Actin-like ATPase domain"/>
    <property type="match status" value="2"/>
</dbReference>
<evidence type="ECO:0000256" key="1">
    <source>
        <dbReference type="RuleBase" id="RU000487"/>
    </source>
</evidence>
<accession>A0A1A9VSH4</accession>
<proteinExistence type="inferred from homology"/>
<organism evidence="2 3">
    <name type="scientific">Glossina austeni</name>
    <name type="common">Savannah tsetse fly</name>
    <dbReference type="NCBI Taxonomy" id="7395"/>
    <lineage>
        <taxon>Eukaryota</taxon>
        <taxon>Metazoa</taxon>
        <taxon>Ecdysozoa</taxon>
        <taxon>Arthropoda</taxon>
        <taxon>Hexapoda</taxon>
        <taxon>Insecta</taxon>
        <taxon>Pterygota</taxon>
        <taxon>Neoptera</taxon>
        <taxon>Endopterygota</taxon>
        <taxon>Diptera</taxon>
        <taxon>Brachycera</taxon>
        <taxon>Muscomorpha</taxon>
        <taxon>Hippoboscoidea</taxon>
        <taxon>Glossinidae</taxon>
        <taxon>Glossina</taxon>
    </lineage>
</organism>
<dbReference type="InterPro" id="IPR004000">
    <property type="entry name" value="Actin"/>
</dbReference>
<dbReference type="VEuPathDB" id="VectorBase:GAUT046022"/>
<dbReference type="SMART" id="SM00268">
    <property type="entry name" value="ACTIN"/>
    <property type="match status" value="1"/>
</dbReference>
<dbReference type="Proteomes" id="UP000078200">
    <property type="component" value="Unassembled WGS sequence"/>
</dbReference>
<comment type="similarity">
    <text evidence="1">Belongs to the actin family.</text>
</comment>
<evidence type="ECO:0000313" key="2">
    <source>
        <dbReference type="EnsemblMetazoa" id="GAUT046022-PA"/>
    </source>
</evidence>
<sequence>MQAQKIIVIHPGSLYLRIGRASDLNPTTILHAIGKRRRKNLKNNENFIYSDYLLPPLVAGEAQEGIMTQFNENSVHAAHSIQAHVAQYEDRQGGLKRLRMAPQKVASFNKNSTPQVISDDGLRIQEEGKESEFIFNSSILSLNAQEASAYNIHFPLRRGELNIHSGIGGSLTSILSDLESIWSYAIEKHMNIPRKQLNQYGAVLVISDIYNRSSLRELVTLLLQCLGFRACFLLQDHVAATFGAGLGYACVVDVGDQKCSISCVEDGVSHPDTRVRLGYGGGDVTQVFLTLLQKNNFPYKKCNVNENYSDAALVMSLKESMCHLNLEICETQEKSFEVEKPPKRFLYTFHVSDECKVAPLSLFHTELLNITGKQRLVRLQLPSSQQPDSQDCFDAEYIRETGRVRGGRGDQILEGSMPVTCDAGDDELVVVDAFDVDERVVNPRNVDKDEQLYYFTNNGEVVSLDLAIVRSIERCTSDDMKRKMYGCILLVGGASKLLGFSKWLEQKITLQLAANTVHNRSTEQSALFDVNVCVKEMDAAMIAWKGAAIMSCLESAPELWIFGKEWKKYGLRILREKATFIW</sequence>
<dbReference type="PANTHER" id="PTHR11937">
    <property type="entry name" value="ACTIN"/>
    <property type="match status" value="1"/>
</dbReference>
<dbReference type="Gene3D" id="3.30.420.40">
    <property type="match status" value="4"/>
</dbReference>
<name>A0A1A9VSH4_GLOAU</name>
<dbReference type="EnsemblMetazoa" id="GAUT046022-RA">
    <property type="protein sequence ID" value="GAUT046022-PA"/>
    <property type="gene ID" value="GAUT046022"/>
</dbReference>
<keyword evidence="3" id="KW-1185">Reference proteome</keyword>
<protein>
    <submittedName>
        <fullName evidence="2">Uncharacterized protein</fullName>
    </submittedName>
</protein>
<dbReference type="STRING" id="7395.A0A1A9VSH4"/>
<dbReference type="AlphaFoldDB" id="A0A1A9VSH4"/>
<dbReference type="InterPro" id="IPR043129">
    <property type="entry name" value="ATPase_NBD"/>
</dbReference>
<dbReference type="Pfam" id="PF00022">
    <property type="entry name" value="Actin"/>
    <property type="match status" value="1"/>
</dbReference>
<dbReference type="Gene3D" id="2.30.36.90">
    <property type="match status" value="1"/>
</dbReference>
<evidence type="ECO:0000313" key="3">
    <source>
        <dbReference type="Proteomes" id="UP000078200"/>
    </source>
</evidence>